<organism evidence="2 3">
    <name type="scientific">Salipiger marinus</name>
    <dbReference type="NCBI Taxonomy" id="555512"/>
    <lineage>
        <taxon>Bacteria</taxon>
        <taxon>Pseudomonadati</taxon>
        <taxon>Pseudomonadota</taxon>
        <taxon>Alphaproteobacteria</taxon>
        <taxon>Rhodobacterales</taxon>
        <taxon>Roseobacteraceae</taxon>
        <taxon>Salipiger</taxon>
    </lineage>
</organism>
<reference evidence="3" key="1">
    <citation type="submission" date="2016-10" db="EMBL/GenBank/DDBJ databases">
        <authorList>
            <person name="Varghese N."/>
            <person name="Submissions S."/>
        </authorList>
    </citation>
    <scope>NUCLEOTIDE SEQUENCE [LARGE SCALE GENOMIC DNA]</scope>
    <source>
        <strain evidence="3">DSM 26424</strain>
    </source>
</reference>
<protein>
    <submittedName>
        <fullName evidence="2">Uncharacterized protein</fullName>
    </submittedName>
</protein>
<gene>
    <name evidence="2" type="ORF">SAMN04487993_101971</name>
</gene>
<feature type="transmembrane region" description="Helical" evidence="1">
    <location>
        <begin position="35"/>
        <end position="61"/>
    </location>
</feature>
<dbReference type="EMBL" id="FNEJ01000019">
    <property type="protein sequence ID" value="SDJ14200.1"/>
    <property type="molecule type" value="Genomic_DNA"/>
</dbReference>
<keyword evidence="1" id="KW-0812">Transmembrane</keyword>
<keyword evidence="1" id="KW-0472">Membrane</keyword>
<name>A0A1G8RCT8_9RHOB</name>
<proteinExistence type="predicted"/>
<dbReference type="AlphaFoldDB" id="A0A1G8RCT8"/>
<dbReference type="RefSeq" id="WP_230796844.1">
    <property type="nucleotide sequence ID" value="NZ_FNEJ01000019.1"/>
</dbReference>
<keyword evidence="3" id="KW-1185">Reference proteome</keyword>
<accession>A0A1G8RCT8</accession>
<feature type="transmembrane region" description="Helical" evidence="1">
    <location>
        <begin position="6"/>
        <end position="23"/>
    </location>
</feature>
<evidence type="ECO:0000256" key="1">
    <source>
        <dbReference type="SAM" id="Phobius"/>
    </source>
</evidence>
<dbReference type="STRING" id="555512.SAMN04487993_101971"/>
<sequence>MQELVQQSAGVGLGVFLGLLLGLGLRKRQGRSGGLLGGSVILTASAAGGVALIVTMALYAVTAG</sequence>
<keyword evidence="1" id="KW-1133">Transmembrane helix</keyword>
<evidence type="ECO:0000313" key="2">
    <source>
        <dbReference type="EMBL" id="SDJ14200.1"/>
    </source>
</evidence>
<dbReference type="Proteomes" id="UP000199093">
    <property type="component" value="Unassembled WGS sequence"/>
</dbReference>
<evidence type="ECO:0000313" key="3">
    <source>
        <dbReference type="Proteomes" id="UP000199093"/>
    </source>
</evidence>